<gene>
    <name evidence="1" type="ORF">PACLA_8A052285</name>
</gene>
<dbReference type="Pfam" id="PF00078">
    <property type="entry name" value="RVT_1"/>
    <property type="match status" value="1"/>
</dbReference>
<organism evidence="1 2">
    <name type="scientific">Paramuricea clavata</name>
    <name type="common">Red gorgonian</name>
    <name type="synonym">Violescent sea-whip</name>
    <dbReference type="NCBI Taxonomy" id="317549"/>
    <lineage>
        <taxon>Eukaryota</taxon>
        <taxon>Metazoa</taxon>
        <taxon>Cnidaria</taxon>
        <taxon>Anthozoa</taxon>
        <taxon>Octocorallia</taxon>
        <taxon>Malacalcyonacea</taxon>
        <taxon>Plexauridae</taxon>
        <taxon>Paramuricea</taxon>
    </lineage>
</organism>
<sequence>MAEFVRFEWKSSRTYIIQQGTRQGGALSPWLFLVFIDDLIEELQRTNAGISLNTVYLGSPMFADNLTMLSRKKSGLDKMLQTSWEYSNKWQFTFNIKKTVVLTYGENQEEHGTNRAIRKWKLGSLDISEKNTWSNLGKIWDTNKHSSAAVLSAVVRG</sequence>
<protein>
    <submittedName>
        <fullName evidence="1">Uncharacterized protein</fullName>
    </submittedName>
</protein>
<keyword evidence="2" id="KW-1185">Reference proteome</keyword>
<dbReference type="PROSITE" id="PS50878">
    <property type="entry name" value="RT_POL"/>
    <property type="match status" value="1"/>
</dbReference>
<dbReference type="PANTHER" id="PTHR47027:SF26">
    <property type="entry name" value="REVERSE TRANSCRIPTASE DOMAIN-CONTAINING PROTEIN"/>
    <property type="match status" value="1"/>
</dbReference>
<feature type="non-terminal residue" evidence="1">
    <location>
        <position position="157"/>
    </location>
</feature>
<comment type="caution">
    <text evidence="1">The sequence shown here is derived from an EMBL/GenBank/DDBJ whole genome shotgun (WGS) entry which is preliminary data.</text>
</comment>
<proteinExistence type="predicted"/>
<dbReference type="AlphaFoldDB" id="A0A7D9L468"/>
<dbReference type="Proteomes" id="UP001152795">
    <property type="component" value="Unassembled WGS sequence"/>
</dbReference>
<name>A0A7D9L468_PARCT</name>
<reference evidence="1" key="1">
    <citation type="submission" date="2020-04" db="EMBL/GenBank/DDBJ databases">
        <authorList>
            <person name="Alioto T."/>
            <person name="Alioto T."/>
            <person name="Gomez Garrido J."/>
        </authorList>
    </citation>
    <scope>NUCLEOTIDE SEQUENCE</scope>
    <source>
        <strain evidence="1">A484AB</strain>
    </source>
</reference>
<dbReference type="OrthoDB" id="10067563at2759"/>
<dbReference type="InterPro" id="IPR000477">
    <property type="entry name" value="RT_dom"/>
</dbReference>
<evidence type="ECO:0000313" key="1">
    <source>
        <dbReference type="EMBL" id="CAB4022672.1"/>
    </source>
</evidence>
<accession>A0A7D9L468</accession>
<evidence type="ECO:0000313" key="2">
    <source>
        <dbReference type="Proteomes" id="UP001152795"/>
    </source>
</evidence>
<dbReference type="EMBL" id="CACRXK020012088">
    <property type="protein sequence ID" value="CAB4022672.1"/>
    <property type="molecule type" value="Genomic_DNA"/>
</dbReference>
<dbReference type="PANTHER" id="PTHR47027">
    <property type="entry name" value="REVERSE TRANSCRIPTASE DOMAIN-CONTAINING PROTEIN"/>
    <property type="match status" value="1"/>
</dbReference>